<feature type="transmembrane region" description="Helical" evidence="10">
    <location>
        <begin position="174"/>
        <end position="195"/>
    </location>
</feature>
<keyword evidence="3" id="KW-0597">Phosphoprotein</keyword>
<dbReference type="InterPro" id="IPR036097">
    <property type="entry name" value="HisK_dim/P_sf"/>
</dbReference>
<dbReference type="Proteomes" id="UP000284219">
    <property type="component" value="Unassembled WGS sequence"/>
</dbReference>
<dbReference type="PROSITE" id="PS50109">
    <property type="entry name" value="HIS_KIN"/>
    <property type="match status" value="1"/>
</dbReference>
<evidence type="ECO:0000259" key="11">
    <source>
        <dbReference type="PROSITE" id="PS50109"/>
    </source>
</evidence>
<evidence type="ECO:0000256" key="2">
    <source>
        <dbReference type="ARBA" id="ARBA00012438"/>
    </source>
</evidence>
<keyword evidence="4" id="KW-0808">Transferase</keyword>
<evidence type="ECO:0000256" key="5">
    <source>
        <dbReference type="ARBA" id="ARBA00022741"/>
    </source>
</evidence>
<evidence type="ECO:0000256" key="9">
    <source>
        <dbReference type="SAM" id="MobiDB-lite"/>
    </source>
</evidence>
<keyword evidence="5" id="KW-0547">Nucleotide-binding</keyword>
<keyword evidence="10" id="KW-1133">Transmembrane helix</keyword>
<feature type="compositionally biased region" description="Polar residues" evidence="9">
    <location>
        <begin position="434"/>
        <end position="446"/>
    </location>
</feature>
<keyword evidence="10" id="KW-0812">Transmembrane</keyword>
<keyword evidence="8" id="KW-0902">Two-component regulatory system</keyword>
<proteinExistence type="predicted"/>
<dbReference type="PANTHER" id="PTHR43065">
    <property type="entry name" value="SENSOR HISTIDINE KINASE"/>
    <property type="match status" value="1"/>
</dbReference>
<gene>
    <name evidence="12" type="ORF">BEP19_11375</name>
</gene>
<evidence type="ECO:0000313" key="12">
    <source>
        <dbReference type="EMBL" id="RKD22836.1"/>
    </source>
</evidence>
<comment type="catalytic activity">
    <reaction evidence="1">
        <text>ATP + protein L-histidine = ADP + protein N-phospho-L-histidine.</text>
        <dbReference type="EC" id="2.7.13.3"/>
    </reaction>
</comment>
<dbReference type="PANTHER" id="PTHR43065:SF46">
    <property type="entry name" value="C4-DICARBOXYLATE TRANSPORT SENSOR PROTEIN DCTB"/>
    <property type="match status" value="1"/>
</dbReference>
<keyword evidence="10" id="KW-0472">Membrane</keyword>
<keyword evidence="6" id="KW-0418">Kinase</keyword>
<sequence length="453" mass="51374">MNNLLGLNGLFGINDLLFQILIVIFPISVYQLFWIEKGEIAESKKGKIISFIFYATTIALCMLFPIHSDYEHRFDLRVIPLTIGYLYLGHKAGILLFAWVLLLRILFGGHFGILHAVINMSLYFPVLFLVSTTYQHSSRIKRLKLYLLLKLYYLFCFLISSVFDDFILVDAEAISVFVTFVVIILTTSLVIISFIESVQEKLRMKEELQNSEKMRLLSDLTGIFAHEIRNPMQVTRGFLQLLNESNLPDSNKGYIKISIEELDRANMIINDFLTFAKPTTGESKEVDIKSELLRVANITHTFSNTQNVDIETNLTDNCWVLANPQRLDQCFINILKNAIESMPNGGQINVSCAPTKHGYIEIKFTDQGIGMTKEQIENLGTPFYSLKKNGTGLGMMITFQIIRSYNGKIKIKSQLEKGTTVSILLPRLDKATSNLNTSATHQGNRTLSDDPEP</sequence>
<reference evidence="12 13" key="1">
    <citation type="submission" date="2016-08" db="EMBL/GenBank/DDBJ databases">
        <title>Novel Firmicute Genomes.</title>
        <authorList>
            <person name="Poppleton D.I."/>
            <person name="Gribaldo S."/>
        </authorList>
    </citation>
    <scope>NUCLEOTIDE SEQUENCE [LARGE SCALE GENOMIC DNA]</scope>
    <source>
        <strain evidence="12 13">RAOx-1</strain>
    </source>
</reference>
<keyword evidence="7" id="KW-0067">ATP-binding</keyword>
<comment type="caution">
    <text evidence="12">The sequence shown here is derived from an EMBL/GenBank/DDBJ whole genome shotgun (WGS) entry which is preliminary data.</text>
</comment>
<dbReference type="Pfam" id="PF00512">
    <property type="entry name" value="HisKA"/>
    <property type="match status" value="1"/>
</dbReference>
<dbReference type="PRINTS" id="PR00344">
    <property type="entry name" value="BCTRLSENSOR"/>
</dbReference>
<dbReference type="SMART" id="SM00388">
    <property type="entry name" value="HisKA"/>
    <property type="match status" value="1"/>
</dbReference>
<evidence type="ECO:0000256" key="1">
    <source>
        <dbReference type="ARBA" id="ARBA00000085"/>
    </source>
</evidence>
<dbReference type="InterPro" id="IPR004358">
    <property type="entry name" value="Sig_transdc_His_kin-like_C"/>
</dbReference>
<dbReference type="Pfam" id="PF02518">
    <property type="entry name" value="HATPase_c"/>
    <property type="match status" value="1"/>
</dbReference>
<dbReference type="EC" id="2.7.13.3" evidence="2"/>
<dbReference type="RefSeq" id="WP_120190324.1">
    <property type="nucleotide sequence ID" value="NZ_MCHY01000009.1"/>
</dbReference>
<evidence type="ECO:0000256" key="8">
    <source>
        <dbReference type="ARBA" id="ARBA00023012"/>
    </source>
</evidence>
<name>A0A419SGC4_9BACL</name>
<dbReference type="CDD" id="cd00082">
    <property type="entry name" value="HisKA"/>
    <property type="match status" value="1"/>
</dbReference>
<accession>A0A419SGC4</accession>
<dbReference type="Gene3D" id="3.30.565.10">
    <property type="entry name" value="Histidine kinase-like ATPase, C-terminal domain"/>
    <property type="match status" value="1"/>
</dbReference>
<dbReference type="AlphaFoldDB" id="A0A419SGC4"/>
<dbReference type="InterPro" id="IPR005467">
    <property type="entry name" value="His_kinase_dom"/>
</dbReference>
<dbReference type="InterPro" id="IPR003661">
    <property type="entry name" value="HisK_dim/P_dom"/>
</dbReference>
<feature type="transmembrane region" description="Helical" evidence="10">
    <location>
        <begin position="12"/>
        <end position="33"/>
    </location>
</feature>
<evidence type="ECO:0000313" key="13">
    <source>
        <dbReference type="Proteomes" id="UP000284219"/>
    </source>
</evidence>
<evidence type="ECO:0000256" key="10">
    <source>
        <dbReference type="SAM" id="Phobius"/>
    </source>
</evidence>
<feature type="transmembrane region" description="Helical" evidence="10">
    <location>
        <begin position="48"/>
        <end position="66"/>
    </location>
</feature>
<evidence type="ECO:0000256" key="4">
    <source>
        <dbReference type="ARBA" id="ARBA00022679"/>
    </source>
</evidence>
<feature type="transmembrane region" description="Helical" evidence="10">
    <location>
        <begin position="151"/>
        <end position="168"/>
    </location>
</feature>
<feature type="transmembrane region" description="Helical" evidence="10">
    <location>
        <begin position="107"/>
        <end position="130"/>
    </location>
</feature>
<protein>
    <recommendedName>
        <fullName evidence="2">histidine kinase</fullName>
        <ecNumber evidence="2">2.7.13.3</ecNumber>
    </recommendedName>
</protein>
<dbReference type="GO" id="GO:0005524">
    <property type="term" value="F:ATP binding"/>
    <property type="evidence" value="ECO:0007669"/>
    <property type="project" value="UniProtKB-KW"/>
</dbReference>
<dbReference type="GO" id="GO:0000155">
    <property type="term" value="F:phosphorelay sensor kinase activity"/>
    <property type="evidence" value="ECO:0007669"/>
    <property type="project" value="InterPro"/>
</dbReference>
<dbReference type="InterPro" id="IPR036890">
    <property type="entry name" value="HATPase_C_sf"/>
</dbReference>
<dbReference type="InterPro" id="IPR003594">
    <property type="entry name" value="HATPase_dom"/>
</dbReference>
<keyword evidence="13" id="KW-1185">Reference proteome</keyword>
<feature type="transmembrane region" description="Helical" evidence="10">
    <location>
        <begin position="78"/>
        <end position="101"/>
    </location>
</feature>
<dbReference type="OrthoDB" id="9815750at2"/>
<evidence type="ECO:0000256" key="3">
    <source>
        <dbReference type="ARBA" id="ARBA00022553"/>
    </source>
</evidence>
<organism evidence="12 13">
    <name type="scientific">Ammoniphilus oxalaticus</name>
    <dbReference type="NCBI Taxonomy" id="66863"/>
    <lineage>
        <taxon>Bacteria</taxon>
        <taxon>Bacillati</taxon>
        <taxon>Bacillota</taxon>
        <taxon>Bacilli</taxon>
        <taxon>Bacillales</taxon>
        <taxon>Paenibacillaceae</taxon>
        <taxon>Aneurinibacillus group</taxon>
        <taxon>Ammoniphilus</taxon>
    </lineage>
</organism>
<feature type="domain" description="Histidine kinase" evidence="11">
    <location>
        <begin position="223"/>
        <end position="429"/>
    </location>
</feature>
<dbReference type="SUPFAM" id="SSF47384">
    <property type="entry name" value="Homodimeric domain of signal transducing histidine kinase"/>
    <property type="match status" value="1"/>
</dbReference>
<evidence type="ECO:0000256" key="7">
    <source>
        <dbReference type="ARBA" id="ARBA00022840"/>
    </source>
</evidence>
<dbReference type="SUPFAM" id="SSF55874">
    <property type="entry name" value="ATPase domain of HSP90 chaperone/DNA topoisomerase II/histidine kinase"/>
    <property type="match status" value="1"/>
</dbReference>
<evidence type="ECO:0000256" key="6">
    <source>
        <dbReference type="ARBA" id="ARBA00022777"/>
    </source>
</evidence>
<dbReference type="EMBL" id="MCHY01000009">
    <property type="protein sequence ID" value="RKD22836.1"/>
    <property type="molecule type" value="Genomic_DNA"/>
</dbReference>
<feature type="region of interest" description="Disordered" evidence="9">
    <location>
        <begin position="434"/>
        <end position="453"/>
    </location>
</feature>
<dbReference type="Gene3D" id="1.10.287.130">
    <property type="match status" value="1"/>
</dbReference>
<dbReference type="SMART" id="SM00387">
    <property type="entry name" value="HATPase_c"/>
    <property type="match status" value="1"/>
</dbReference>